<reference evidence="3" key="1">
    <citation type="journal article" date="2011" name="Nat. Commun.">
        <title>Effector diversification within compartments of the Leptosphaeria maculans genome affected by Repeat-Induced Point mutations.</title>
        <authorList>
            <person name="Rouxel T."/>
            <person name="Grandaubert J."/>
            <person name="Hane J.K."/>
            <person name="Hoede C."/>
            <person name="van de Wouw A.P."/>
            <person name="Couloux A."/>
            <person name="Dominguez V."/>
            <person name="Anthouard V."/>
            <person name="Bally P."/>
            <person name="Bourras S."/>
            <person name="Cozijnsen A.J."/>
            <person name="Ciuffetti L.M."/>
            <person name="Degrave A."/>
            <person name="Dilmaghani A."/>
            <person name="Duret L."/>
            <person name="Fudal I."/>
            <person name="Goodwin S.B."/>
            <person name="Gout L."/>
            <person name="Glaser N."/>
            <person name="Linglin J."/>
            <person name="Kema G.H.J."/>
            <person name="Lapalu N."/>
            <person name="Lawrence C.B."/>
            <person name="May K."/>
            <person name="Meyer M."/>
            <person name="Ollivier B."/>
            <person name="Poulain J."/>
            <person name="Schoch C.L."/>
            <person name="Simon A."/>
            <person name="Spatafora J.W."/>
            <person name="Stachowiak A."/>
            <person name="Turgeon B.G."/>
            <person name="Tyler B.M."/>
            <person name="Vincent D."/>
            <person name="Weissenbach J."/>
            <person name="Amselem J."/>
            <person name="Quesneville H."/>
            <person name="Oliver R.P."/>
            <person name="Wincker P."/>
            <person name="Balesdent M.-H."/>
            <person name="Howlett B.J."/>
        </authorList>
    </citation>
    <scope>NUCLEOTIDE SEQUENCE [LARGE SCALE GENOMIC DNA]</scope>
    <source>
        <strain evidence="3">JN3 / isolate v23.1.3 / race Av1-4-5-6-7-8</strain>
    </source>
</reference>
<dbReference type="EMBL" id="FP929133">
    <property type="protein sequence ID" value="CBX98304.1"/>
    <property type="molecule type" value="Genomic_DNA"/>
</dbReference>
<protein>
    <submittedName>
        <fullName evidence="2">Predicted protein</fullName>
    </submittedName>
</protein>
<dbReference type="Proteomes" id="UP000002668">
    <property type="component" value="Genome"/>
</dbReference>
<dbReference type="AlphaFoldDB" id="E5A3U1"/>
<organism evidence="3">
    <name type="scientific">Leptosphaeria maculans (strain JN3 / isolate v23.1.3 / race Av1-4-5-6-7-8)</name>
    <name type="common">Blackleg fungus</name>
    <name type="synonym">Phoma lingam</name>
    <dbReference type="NCBI Taxonomy" id="985895"/>
    <lineage>
        <taxon>Eukaryota</taxon>
        <taxon>Fungi</taxon>
        <taxon>Dikarya</taxon>
        <taxon>Ascomycota</taxon>
        <taxon>Pezizomycotina</taxon>
        <taxon>Dothideomycetes</taxon>
        <taxon>Pleosporomycetidae</taxon>
        <taxon>Pleosporales</taxon>
        <taxon>Pleosporineae</taxon>
        <taxon>Leptosphaeriaceae</taxon>
        <taxon>Plenodomus</taxon>
        <taxon>Plenodomus lingam/Leptosphaeria maculans species complex</taxon>
    </lineage>
</organism>
<feature type="region of interest" description="Disordered" evidence="1">
    <location>
        <begin position="52"/>
        <end position="163"/>
    </location>
</feature>
<evidence type="ECO:0000313" key="2">
    <source>
        <dbReference type="EMBL" id="CBX98304.1"/>
    </source>
</evidence>
<sequence length="163" mass="17481">MADQEEGALGLVLVLTSSIQMGEAVILASGDWVPTPQSLQIHQLDVAAPESTYLPSSSSIHRRQKKTPPSQTPSSSAPPLPTPTPPRPSPPPSATHSQASPARPATPSRHGHGRHPAKQRDAGWQKQARNDGLADERPDVQKRARTWWDPCPLHKAAGVGLYP</sequence>
<accession>E5A3U1</accession>
<evidence type="ECO:0000256" key="1">
    <source>
        <dbReference type="SAM" id="MobiDB-lite"/>
    </source>
</evidence>
<dbReference type="HOGENOM" id="CLU_1627382_0_0_1"/>
<keyword evidence="3" id="KW-1185">Reference proteome</keyword>
<evidence type="ECO:0000313" key="3">
    <source>
        <dbReference type="Proteomes" id="UP000002668"/>
    </source>
</evidence>
<proteinExistence type="predicted"/>
<dbReference type="VEuPathDB" id="FungiDB:LEMA_P097130.1"/>
<name>E5A3U1_LEPMJ</name>
<feature type="compositionally biased region" description="Basic and acidic residues" evidence="1">
    <location>
        <begin position="118"/>
        <end position="142"/>
    </location>
</feature>
<feature type="compositionally biased region" description="Pro residues" evidence="1">
    <location>
        <begin position="76"/>
        <end position="93"/>
    </location>
</feature>
<gene>
    <name evidence="2" type="ORF">LEMA_P097130.1</name>
</gene>
<dbReference type="InParanoid" id="E5A3U1"/>